<dbReference type="EMBL" id="BMEY01000015">
    <property type="protein sequence ID" value="GGA83111.1"/>
    <property type="molecule type" value="Genomic_DNA"/>
</dbReference>
<sequence length="614" mass="70951">MCGYFGVFSSAQLNISDEQIIKAKESLKDRNQETEDSYRDNHLWMDVNGANMPLINSRYLVVLDGKIYNNKQIQDKLERKGYLFETGSDIEVIANLFQESGTDCFKELRGKFAIVIWDCEEKILYAARDHFGMKPLYFLQNENECYVASEKKAIMQLQPHTELNKEALQQYFSFQYVPPPMTLANNVYCLEPGHFLIQTLEHPLKKHRYFHASFQPVDGNEKQIINRIQEVLVDSVASHVQKEASIGAFLSGGIDSSLLVGIAREISPSIKTFSVGFEEYGYSEIPLAKETATKLEVENYSHLIQPEEFVEKLPTILSYLDDPLADPASIPLYIAAELAKEHVDVVLSGEGADELFGGYNIYREYESLKVFQKIPETLLRWINVLARIFPDGMTGKSFLQRGTTPLNKRYIGNAKIFEEKEKRNLLKEYDEQYQYQQITSPLFQRVEKDHPAQQMQYIDIHTWLPGDILLKANRMTGAHLLDVRTPFLDKEVFEVAQKIPVKYKLTDNQTKVILRKAAMRFVPGDVIDRKKLGFPVPVSKWLRKELYDWAQRIILESKTEYLLQKSQCLKLLVDHAYGYHDNGRKLWTILVFMLWHKLNIEELEGDNKKGGLFL</sequence>
<keyword evidence="14" id="KW-1185">Reference proteome</keyword>
<dbReference type="InterPro" id="IPR029055">
    <property type="entry name" value="Ntn_hydrolases_N"/>
</dbReference>
<dbReference type="SUPFAM" id="SSF56235">
    <property type="entry name" value="N-terminal nucleophile aminohydrolases (Ntn hydrolases)"/>
    <property type="match status" value="1"/>
</dbReference>
<dbReference type="PANTHER" id="PTHR43284:SF1">
    <property type="entry name" value="ASPARAGINE SYNTHETASE"/>
    <property type="match status" value="1"/>
</dbReference>
<dbReference type="SUPFAM" id="SSF52402">
    <property type="entry name" value="Adenine nucleotide alpha hydrolases-like"/>
    <property type="match status" value="1"/>
</dbReference>
<dbReference type="GO" id="GO:0005829">
    <property type="term" value="C:cytosol"/>
    <property type="evidence" value="ECO:0007669"/>
    <property type="project" value="TreeGrafter"/>
</dbReference>
<dbReference type="Pfam" id="PF13537">
    <property type="entry name" value="GATase_7"/>
    <property type="match status" value="1"/>
</dbReference>
<dbReference type="InterPro" id="IPR033738">
    <property type="entry name" value="AsnB_N"/>
</dbReference>
<evidence type="ECO:0000313" key="14">
    <source>
        <dbReference type="Proteomes" id="UP000613512"/>
    </source>
</evidence>
<comment type="pathway">
    <text evidence="1">Amino-acid biosynthesis; L-asparagine biosynthesis; L-asparagine from L-aspartate (L-Gln route): step 1/1.</text>
</comment>
<comment type="caution">
    <text evidence="13">The sequence shown here is derived from an EMBL/GenBank/DDBJ whole genome shotgun (WGS) entry which is preliminary data.</text>
</comment>
<feature type="binding site" evidence="10">
    <location>
        <begin position="348"/>
        <end position="349"/>
    </location>
    <ligand>
        <name>ATP</name>
        <dbReference type="ChEBI" id="CHEBI:30616"/>
    </ligand>
</feature>
<dbReference type="GO" id="GO:0006529">
    <property type="term" value="P:asparagine biosynthetic process"/>
    <property type="evidence" value="ECO:0007669"/>
    <property type="project" value="UniProtKB-KW"/>
</dbReference>
<evidence type="ECO:0000256" key="8">
    <source>
        <dbReference type="ARBA" id="ARBA00048741"/>
    </source>
</evidence>
<evidence type="ECO:0000256" key="1">
    <source>
        <dbReference type="ARBA" id="ARBA00005187"/>
    </source>
</evidence>
<feature type="active site" description="For GATase activity" evidence="9">
    <location>
        <position position="2"/>
    </location>
</feature>
<feature type="binding site" evidence="10">
    <location>
        <position position="275"/>
    </location>
    <ligand>
        <name>ATP</name>
        <dbReference type="ChEBI" id="CHEBI:30616"/>
    </ligand>
</feature>
<accession>A0A916S6B7</accession>
<protein>
    <recommendedName>
        <fullName evidence="3">asparagine synthase (glutamine-hydrolyzing)</fullName>
        <ecNumber evidence="3">6.3.5.4</ecNumber>
    </recommendedName>
</protein>
<dbReference type="PROSITE" id="PS51278">
    <property type="entry name" value="GATASE_TYPE_2"/>
    <property type="match status" value="1"/>
</dbReference>
<evidence type="ECO:0000256" key="11">
    <source>
        <dbReference type="PIRSR" id="PIRSR001589-3"/>
    </source>
</evidence>
<organism evidence="13 14">
    <name type="scientific">Ornithinibacillus halotolerans</name>
    <dbReference type="NCBI Taxonomy" id="1274357"/>
    <lineage>
        <taxon>Bacteria</taxon>
        <taxon>Bacillati</taxon>
        <taxon>Bacillota</taxon>
        <taxon>Bacilli</taxon>
        <taxon>Bacillales</taxon>
        <taxon>Bacillaceae</taxon>
        <taxon>Ornithinibacillus</taxon>
    </lineage>
</organism>
<feature type="binding site" evidence="10">
    <location>
        <position position="89"/>
    </location>
    <ligand>
        <name>L-glutamine</name>
        <dbReference type="ChEBI" id="CHEBI:58359"/>
    </ligand>
</feature>
<keyword evidence="6 9" id="KW-0061">Asparagine biosynthesis</keyword>
<dbReference type="InterPro" id="IPR014729">
    <property type="entry name" value="Rossmann-like_a/b/a_fold"/>
</dbReference>
<keyword evidence="9" id="KW-0028">Amino-acid biosynthesis</keyword>
<evidence type="ECO:0000259" key="12">
    <source>
        <dbReference type="PROSITE" id="PS51278"/>
    </source>
</evidence>
<dbReference type="GO" id="GO:0004066">
    <property type="term" value="F:asparagine synthase (glutamine-hydrolyzing) activity"/>
    <property type="evidence" value="ECO:0007669"/>
    <property type="project" value="UniProtKB-EC"/>
</dbReference>
<dbReference type="EC" id="6.3.5.4" evidence="3"/>
<dbReference type="CDD" id="cd00712">
    <property type="entry name" value="AsnB"/>
    <property type="match status" value="1"/>
</dbReference>
<keyword evidence="4 10" id="KW-0547">Nucleotide-binding</keyword>
<gene>
    <name evidence="13" type="primary">asnB</name>
    <name evidence="13" type="ORF">GCM10008025_27820</name>
</gene>
<dbReference type="InterPro" id="IPR001962">
    <property type="entry name" value="Asn_synthase"/>
</dbReference>
<evidence type="ECO:0000256" key="4">
    <source>
        <dbReference type="ARBA" id="ARBA00022741"/>
    </source>
</evidence>
<reference evidence="13" key="2">
    <citation type="submission" date="2020-09" db="EMBL/GenBank/DDBJ databases">
        <authorList>
            <person name="Sun Q."/>
            <person name="Zhou Y."/>
        </authorList>
    </citation>
    <scope>NUCLEOTIDE SEQUENCE</scope>
    <source>
        <strain evidence="13">CGMCC 1.12408</strain>
    </source>
</reference>
<dbReference type="InterPro" id="IPR006426">
    <property type="entry name" value="Asn_synth_AEB"/>
</dbReference>
<dbReference type="Proteomes" id="UP000613512">
    <property type="component" value="Unassembled WGS sequence"/>
</dbReference>
<evidence type="ECO:0000256" key="5">
    <source>
        <dbReference type="ARBA" id="ARBA00022840"/>
    </source>
</evidence>
<evidence type="ECO:0000256" key="6">
    <source>
        <dbReference type="ARBA" id="ARBA00022888"/>
    </source>
</evidence>
<dbReference type="Gene3D" id="3.60.20.10">
    <property type="entry name" value="Glutamine Phosphoribosylpyrophosphate, subunit 1, domain 1"/>
    <property type="match status" value="1"/>
</dbReference>
<keyword evidence="5 10" id="KW-0067">ATP-binding</keyword>
<evidence type="ECO:0000256" key="2">
    <source>
        <dbReference type="ARBA" id="ARBA00005752"/>
    </source>
</evidence>
<dbReference type="Gene3D" id="3.40.50.620">
    <property type="entry name" value="HUPs"/>
    <property type="match status" value="1"/>
</dbReference>
<comment type="similarity">
    <text evidence="2">Belongs to the asparagine synthetase family.</text>
</comment>
<evidence type="ECO:0000256" key="3">
    <source>
        <dbReference type="ARBA" id="ARBA00012737"/>
    </source>
</evidence>
<keyword evidence="7 9" id="KW-0315">Glutamine amidotransferase</keyword>
<dbReference type="InterPro" id="IPR017932">
    <property type="entry name" value="GATase_2_dom"/>
</dbReference>
<feature type="site" description="Important for beta-aspartyl-AMP intermediate formation" evidence="11">
    <location>
        <position position="350"/>
    </location>
</feature>
<evidence type="ECO:0000256" key="10">
    <source>
        <dbReference type="PIRSR" id="PIRSR001589-2"/>
    </source>
</evidence>
<dbReference type="InterPro" id="IPR051786">
    <property type="entry name" value="ASN_synthetase/amidase"/>
</dbReference>
<name>A0A916S6B7_9BACI</name>
<dbReference type="Pfam" id="PF00733">
    <property type="entry name" value="Asn_synthase"/>
    <property type="match status" value="1"/>
</dbReference>
<dbReference type="AlphaFoldDB" id="A0A916S6B7"/>
<dbReference type="CDD" id="cd01991">
    <property type="entry name" value="Asn_synthase_B_C"/>
    <property type="match status" value="1"/>
</dbReference>
<evidence type="ECO:0000256" key="7">
    <source>
        <dbReference type="ARBA" id="ARBA00022962"/>
    </source>
</evidence>
<evidence type="ECO:0000313" key="13">
    <source>
        <dbReference type="EMBL" id="GGA83111.1"/>
    </source>
</evidence>
<proteinExistence type="inferred from homology"/>
<dbReference type="GO" id="GO:0005524">
    <property type="term" value="F:ATP binding"/>
    <property type="evidence" value="ECO:0007669"/>
    <property type="project" value="UniProtKB-KW"/>
</dbReference>
<reference evidence="13" key="1">
    <citation type="journal article" date="2014" name="Int. J. Syst. Evol. Microbiol.">
        <title>Complete genome sequence of Corynebacterium casei LMG S-19264T (=DSM 44701T), isolated from a smear-ripened cheese.</title>
        <authorList>
            <consortium name="US DOE Joint Genome Institute (JGI-PGF)"/>
            <person name="Walter F."/>
            <person name="Albersmeier A."/>
            <person name="Kalinowski J."/>
            <person name="Ruckert C."/>
        </authorList>
    </citation>
    <scope>NUCLEOTIDE SEQUENCE</scope>
    <source>
        <strain evidence="13">CGMCC 1.12408</strain>
    </source>
</reference>
<comment type="catalytic activity">
    <reaction evidence="8">
        <text>L-aspartate + L-glutamine + ATP + H2O = L-asparagine + L-glutamate + AMP + diphosphate + H(+)</text>
        <dbReference type="Rhea" id="RHEA:12228"/>
        <dbReference type="ChEBI" id="CHEBI:15377"/>
        <dbReference type="ChEBI" id="CHEBI:15378"/>
        <dbReference type="ChEBI" id="CHEBI:29985"/>
        <dbReference type="ChEBI" id="CHEBI:29991"/>
        <dbReference type="ChEBI" id="CHEBI:30616"/>
        <dbReference type="ChEBI" id="CHEBI:33019"/>
        <dbReference type="ChEBI" id="CHEBI:58048"/>
        <dbReference type="ChEBI" id="CHEBI:58359"/>
        <dbReference type="ChEBI" id="CHEBI:456215"/>
        <dbReference type="EC" id="6.3.5.4"/>
    </reaction>
</comment>
<dbReference type="NCBIfam" id="TIGR01536">
    <property type="entry name" value="asn_synth_AEB"/>
    <property type="match status" value="1"/>
</dbReference>
<evidence type="ECO:0000256" key="9">
    <source>
        <dbReference type="PIRSR" id="PIRSR001589-1"/>
    </source>
</evidence>
<dbReference type="PIRSF" id="PIRSF001589">
    <property type="entry name" value="Asn_synthetase_glu-h"/>
    <property type="match status" value="1"/>
</dbReference>
<dbReference type="PANTHER" id="PTHR43284">
    <property type="entry name" value="ASPARAGINE SYNTHETASE (GLUTAMINE-HYDROLYZING)"/>
    <property type="match status" value="1"/>
</dbReference>
<feature type="domain" description="Glutamine amidotransferase type-2" evidence="12">
    <location>
        <begin position="2"/>
        <end position="201"/>
    </location>
</feature>
<dbReference type="RefSeq" id="WP_188385278.1">
    <property type="nucleotide sequence ID" value="NZ_BMEY01000015.1"/>
</dbReference>